<evidence type="ECO:0000259" key="4">
    <source>
        <dbReference type="PROSITE" id="PS50190"/>
    </source>
</evidence>
<name>A0A8J4WRC7_CLAMG</name>
<comment type="caution">
    <text evidence="5">The sequence shown here is derived from an EMBL/GenBank/DDBJ whole genome shotgun (WGS) entry which is preliminary data.</text>
</comment>
<comment type="subcellular location">
    <subcellularLocation>
        <location evidence="1">Cell projection</location>
        <location evidence="1">Ruffle membrane</location>
    </subcellularLocation>
</comment>
<reference evidence="5" key="1">
    <citation type="submission" date="2020-07" db="EMBL/GenBank/DDBJ databases">
        <title>Clarias magur genome sequencing, assembly and annotation.</title>
        <authorList>
            <person name="Kushwaha B."/>
            <person name="Kumar R."/>
            <person name="Das P."/>
            <person name="Joshi C.G."/>
            <person name="Kumar D."/>
            <person name="Nagpure N.S."/>
            <person name="Pandey M."/>
            <person name="Agarwal S."/>
            <person name="Srivastava S."/>
            <person name="Singh M."/>
            <person name="Sahoo L."/>
            <person name="Jayasankar P."/>
            <person name="Meher P.K."/>
            <person name="Koringa P.G."/>
            <person name="Iquebal M.A."/>
            <person name="Das S.P."/>
            <person name="Bit A."/>
            <person name="Patnaik S."/>
            <person name="Patel N."/>
            <person name="Shah T.M."/>
            <person name="Hinsu A."/>
            <person name="Jena J.K."/>
        </authorList>
    </citation>
    <scope>NUCLEOTIDE SEQUENCE</scope>
    <source>
        <strain evidence="5">CIFAMagur01</strain>
        <tissue evidence="5">Testis</tissue>
    </source>
</reference>
<sequence>MDQQEDEKVNYVVTEDKQIAPEDKEVASEANKQGKVGFAARKQKDPADKLTKQEELVRDVHDSVSGKIQKGKLFWKSRESRLKGQLLAKQLYQEKNYRLILTIQQLSEDLELADETLKAYVTYFCFGSMSLQESLRLILKVFWPEDEHEIQDLLINHFSHRYLTCTGQPLTLQSVVYYQSWAMIILNADLNGGHKGRKMSCEDFIANLNSAICDSQYPQEDLKNVYKSIRKKPLVLLKIKTRRLDLGRKETSIFDTNTTTVVHKTGKLICKRVQDADGRKTRKGQRGWKTFIAVVKGMVLHLQKDSSDLCEPDKTIAISLHHAMACSVYHEKRDHTLCLRSADSRVFYFQADSEREQKSWVMIFNLIAARYSAPPIIPAPPNMEAYHPQVLPSSPTTLSVEQQL</sequence>
<dbReference type="Pfam" id="PF15410">
    <property type="entry name" value="PH_9"/>
    <property type="match status" value="1"/>
</dbReference>
<dbReference type="PROSITE" id="PS50003">
    <property type="entry name" value="PH_DOMAIN"/>
    <property type="match status" value="1"/>
</dbReference>
<evidence type="ECO:0000313" key="5">
    <source>
        <dbReference type="EMBL" id="KAF5889904.1"/>
    </source>
</evidence>
<evidence type="ECO:0000256" key="2">
    <source>
        <dbReference type="SAM" id="MobiDB-lite"/>
    </source>
</evidence>
<dbReference type="InterPro" id="IPR011993">
    <property type="entry name" value="PH-like_dom_sf"/>
</dbReference>
<evidence type="ECO:0000256" key="1">
    <source>
        <dbReference type="ARBA" id="ARBA00004632"/>
    </source>
</evidence>
<dbReference type="InterPro" id="IPR001849">
    <property type="entry name" value="PH_domain"/>
</dbReference>
<feature type="domain" description="PH" evidence="3">
    <location>
        <begin position="261"/>
        <end position="369"/>
    </location>
</feature>
<dbReference type="EMBL" id="QNUK01000753">
    <property type="protein sequence ID" value="KAF5889904.1"/>
    <property type="molecule type" value="Genomic_DNA"/>
</dbReference>
<dbReference type="Proteomes" id="UP000727407">
    <property type="component" value="Unassembled WGS sequence"/>
</dbReference>
<feature type="non-terminal residue" evidence="5">
    <location>
        <position position="404"/>
    </location>
</feature>
<dbReference type="SMART" id="SM00233">
    <property type="entry name" value="PH"/>
    <property type="match status" value="1"/>
</dbReference>
<dbReference type="SUPFAM" id="SSF48425">
    <property type="entry name" value="Sec7 domain"/>
    <property type="match status" value="1"/>
</dbReference>
<dbReference type="OrthoDB" id="2157641at2759"/>
<dbReference type="SUPFAM" id="SSF50729">
    <property type="entry name" value="PH domain-like"/>
    <property type="match status" value="1"/>
</dbReference>
<evidence type="ECO:0000259" key="3">
    <source>
        <dbReference type="PROSITE" id="PS50003"/>
    </source>
</evidence>
<dbReference type="PROSITE" id="PS50190">
    <property type="entry name" value="SEC7"/>
    <property type="match status" value="1"/>
</dbReference>
<dbReference type="PANTHER" id="PTHR10663:SF376">
    <property type="entry name" value="PH AND SEC7 DOMAIN-CONTAINING PROTEIN"/>
    <property type="match status" value="1"/>
</dbReference>
<dbReference type="GO" id="GO:0005085">
    <property type="term" value="F:guanyl-nucleotide exchange factor activity"/>
    <property type="evidence" value="ECO:0007669"/>
    <property type="project" value="InterPro"/>
</dbReference>
<dbReference type="PANTHER" id="PTHR10663">
    <property type="entry name" value="GUANYL-NUCLEOTIDE EXCHANGE FACTOR"/>
    <property type="match status" value="1"/>
</dbReference>
<accession>A0A8J4WRC7</accession>
<proteinExistence type="predicted"/>
<organism evidence="5 6">
    <name type="scientific">Clarias magur</name>
    <name type="common">Asian catfish</name>
    <name type="synonym">Macropteronotus magur</name>
    <dbReference type="NCBI Taxonomy" id="1594786"/>
    <lineage>
        <taxon>Eukaryota</taxon>
        <taxon>Metazoa</taxon>
        <taxon>Chordata</taxon>
        <taxon>Craniata</taxon>
        <taxon>Vertebrata</taxon>
        <taxon>Euteleostomi</taxon>
        <taxon>Actinopterygii</taxon>
        <taxon>Neopterygii</taxon>
        <taxon>Teleostei</taxon>
        <taxon>Ostariophysi</taxon>
        <taxon>Siluriformes</taxon>
        <taxon>Clariidae</taxon>
        <taxon>Clarias</taxon>
    </lineage>
</organism>
<dbReference type="SMART" id="SM00222">
    <property type="entry name" value="Sec7"/>
    <property type="match status" value="1"/>
</dbReference>
<dbReference type="InterPro" id="IPR041681">
    <property type="entry name" value="PH_9"/>
</dbReference>
<keyword evidence="6" id="KW-1185">Reference proteome</keyword>
<dbReference type="InterPro" id="IPR023394">
    <property type="entry name" value="Sec7_C_sf"/>
</dbReference>
<dbReference type="Gene3D" id="1.10.1000.11">
    <property type="entry name" value="Arf Nucleotide-binding Site Opener,domain 2"/>
    <property type="match status" value="1"/>
</dbReference>
<gene>
    <name evidence="5" type="ORF">DAT39_020393</name>
</gene>
<dbReference type="InterPro" id="IPR000904">
    <property type="entry name" value="Sec7_dom"/>
</dbReference>
<dbReference type="Gene3D" id="2.30.29.30">
    <property type="entry name" value="Pleckstrin-homology domain (PH domain)/Phosphotyrosine-binding domain (PTB)"/>
    <property type="match status" value="1"/>
</dbReference>
<dbReference type="GO" id="GO:0032587">
    <property type="term" value="C:ruffle membrane"/>
    <property type="evidence" value="ECO:0007669"/>
    <property type="project" value="UniProtKB-SubCell"/>
</dbReference>
<dbReference type="Pfam" id="PF01369">
    <property type="entry name" value="Sec7"/>
    <property type="match status" value="1"/>
</dbReference>
<dbReference type="InterPro" id="IPR035999">
    <property type="entry name" value="Sec7_dom_sf"/>
</dbReference>
<feature type="region of interest" description="Disordered" evidence="2">
    <location>
        <begin position="23"/>
        <end position="47"/>
    </location>
</feature>
<dbReference type="GO" id="GO:0032012">
    <property type="term" value="P:regulation of ARF protein signal transduction"/>
    <property type="evidence" value="ECO:0007669"/>
    <property type="project" value="InterPro"/>
</dbReference>
<protein>
    <submittedName>
        <fullName evidence="5">PH and SEC7 domain-containing protein 2-like</fullName>
    </submittedName>
</protein>
<dbReference type="AlphaFoldDB" id="A0A8J4WRC7"/>
<feature type="domain" description="SEC7" evidence="4">
    <location>
        <begin position="41"/>
        <end position="232"/>
    </location>
</feature>
<evidence type="ECO:0000313" key="6">
    <source>
        <dbReference type="Proteomes" id="UP000727407"/>
    </source>
</evidence>